<dbReference type="Gene3D" id="3.40.50.1820">
    <property type="entry name" value="alpha/beta hydrolase"/>
    <property type="match status" value="1"/>
</dbReference>
<gene>
    <name evidence="2" type="ORF">PPNO1_LOCUS4035</name>
</gene>
<name>A0A9P1H0G1_9PEZI</name>
<dbReference type="EMBL" id="CALLCH030000011">
    <property type="protein sequence ID" value="CAI4214304.1"/>
    <property type="molecule type" value="Genomic_DNA"/>
</dbReference>
<reference evidence="2" key="1">
    <citation type="submission" date="2022-11" db="EMBL/GenBank/DDBJ databases">
        <authorList>
            <person name="Scott C."/>
            <person name="Bruce N."/>
        </authorList>
    </citation>
    <scope>NUCLEOTIDE SEQUENCE</scope>
</reference>
<dbReference type="InterPro" id="IPR029058">
    <property type="entry name" value="AB_hydrolase_fold"/>
</dbReference>
<accession>A0A9P1H0G1</accession>
<protein>
    <recommendedName>
        <fullName evidence="1">Dienelactone hydrolase domain-containing protein</fullName>
    </recommendedName>
</protein>
<evidence type="ECO:0000259" key="1">
    <source>
        <dbReference type="Pfam" id="PF01738"/>
    </source>
</evidence>
<dbReference type="Pfam" id="PF01738">
    <property type="entry name" value="DLH"/>
    <property type="match status" value="1"/>
</dbReference>
<comment type="caution">
    <text evidence="2">The sequence shown here is derived from an EMBL/GenBank/DDBJ whole genome shotgun (WGS) entry which is preliminary data.</text>
</comment>
<dbReference type="SUPFAM" id="SSF53474">
    <property type="entry name" value="alpha/beta-Hydrolases"/>
    <property type="match status" value="1"/>
</dbReference>
<dbReference type="Proteomes" id="UP000838763">
    <property type="component" value="Unassembled WGS sequence"/>
</dbReference>
<dbReference type="OrthoDB" id="10019231at2759"/>
<dbReference type="AlphaFoldDB" id="A0A9P1H0G1"/>
<dbReference type="InterPro" id="IPR002925">
    <property type="entry name" value="Dienelactn_hydro"/>
</dbReference>
<keyword evidence="3" id="KW-1185">Reference proteome</keyword>
<dbReference type="GO" id="GO:0016787">
    <property type="term" value="F:hydrolase activity"/>
    <property type="evidence" value="ECO:0007669"/>
    <property type="project" value="InterPro"/>
</dbReference>
<feature type="domain" description="Dienelactone hydrolase" evidence="1">
    <location>
        <begin position="89"/>
        <end position="158"/>
    </location>
</feature>
<sequence>MGDCCVRGFQWDAAPKGREGKLAGRDCYITGSNQNAAVMIIHDLFGFGGESIPVEILNDQSRWAELDLPSFLKRNAKDVRAPEIFACAAEMKSNHPRTGIMGFCYGGWGAFQLAAKGLGLVDCVSVAHPTLLEREEMEKVGVPVQILAPEIDPQFTPDLKAFCERCDSYVGPGEKEGMERAKNASVMWFRQWLQ</sequence>
<evidence type="ECO:0000313" key="3">
    <source>
        <dbReference type="Proteomes" id="UP000838763"/>
    </source>
</evidence>
<dbReference type="PANTHER" id="PTHR17630">
    <property type="entry name" value="DIENELACTONE HYDROLASE"/>
    <property type="match status" value="1"/>
</dbReference>
<organism evidence="2 3">
    <name type="scientific">Parascedosporium putredinis</name>
    <dbReference type="NCBI Taxonomy" id="1442378"/>
    <lineage>
        <taxon>Eukaryota</taxon>
        <taxon>Fungi</taxon>
        <taxon>Dikarya</taxon>
        <taxon>Ascomycota</taxon>
        <taxon>Pezizomycotina</taxon>
        <taxon>Sordariomycetes</taxon>
        <taxon>Hypocreomycetidae</taxon>
        <taxon>Microascales</taxon>
        <taxon>Microascaceae</taxon>
        <taxon>Parascedosporium</taxon>
    </lineage>
</organism>
<proteinExistence type="predicted"/>
<dbReference type="PANTHER" id="PTHR17630:SF55">
    <property type="entry name" value="DIENELACTONE HYDROLASE FAMILY PROTEIN (AFU_ORTHOLOGUE AFUA_1G01900)"/>
    <property type="match status" value="1"/>
</dbReference>
<evidence type="ECO:0000313" key="2">
    <source>
        <dbReference type="EMBL" id="CAI4214304.1"/>
    </source>
</evidence>